<dbReference type="CTD" id="175115"/>
<evidence type="ECO:0000313" key="2">
    <source>
        <dbReference type="EMBL" id="CAC42248.1"/>
    </source>
</evidence>
<gene>
    <name evidence="2 4" type="ORF">C04H5.7</name>
    <name evidence="2" type="ORF">CELE_C04H5.7</name>
</gene>
<feature type="chain" id="PRO_5004321644" evidence="1">
    <location>
        <begin position="19"/>
        <end position="48"/>
    </location>
</feature>
<dbReference type="AlphaFoldDB" id="Q95QX9"/>
<reference evidence="2 3" key="1">
    <citation type="journal article" date="1998" name="Science">
        <title>Genome sequence of the nematode C. elegans: a platform for investigating biology.</title>
        <authorList>
            <consortium name="The C. elegans sequencing consortium"/>
            <person name="Sulson J.E."/>
            <person name="Waterston R."/>
        </authorList>
    </citation>
    <scope>NUCLEOTIDE SEQUENCE [LARGE SCALE GENOMIC DNA]</scope>
    <source>
        <strain evidence="2 3">Bristol N2</strain>
    </source>
</reference>
<feature type="signal peptide" evidence="1">
    <location>
        <begin position="1"/>
        <end position="18"/>
    </location>
</feature>
<keyword evidence="3" id="KW-1185">Reference proteome</keyword>
<dbReference type="UCSC" id="C04H5.7b">
    <property type="organism name" value="c. elegans"/>
</dbReference>
<dbReference type="HOGENOM" id="CLU_3160439_0_0_1"/>
<evidence type="ECO:0000256" key="1">
    <source>
        <dbReference type="SAM" id="SignalP"/>
    </source>
</evidence>
<evidence type="ECO:0000313" key="3">
    <source>
        <dbReference type="Proteomes" id="UP000001940"/>
    </source>
</evidence>
<dbReference type="RefSeq" id="NP_001366983.1">
    <property type="nucleotide sequence ID" value="NM_001381662.1"/>
</dbReference>
<dbReference type="AGR" id="WB:WBGene00007315"/>
<name>Q95QX9_CAEEL</name>
<dbReference type="EMBL" id="BX284602">
    <property type="protein sequence ID" value="CAC42248.1"/>
    <property type="molecule type" value="Genomic_DNA"/>
</dbReference>
<keyword evidence="1" id="KW-0732">Signal</keyword>
<organism evidence="2 3">
    <name type="scientific">Caenorhabditis elegans</name>
    <dbReference type="NCBI Taxonomy" id="6239"/>
    <lineage>
        <taxon>Eukaryota</taxon>
        <taxon>Metazoa</taxon>
        <taxon>Ecdysozoa</taxon>
        <taxon>Nematoda</taxon>
        <taxon>Chromadorea</taxon>
        <taxon>Rhabditida</taxon>
        <taxon>Rhabditina</taxon>
        <taxon>Rhabditomorpha</taxon>
        <taxon>Rhabditoidea</taxon>
        <taxon>Rhabditidae</taxon>
        <taxon>Peloderinae</taxon>
        <taxon>Caenorhabditis</taxon>
    </lineage>
</organism>
<sequence>MKLFIFVLLFLLTINVLAESHESHENSGRVSVMSSEKLWTGRIWIFMR</sequence>
<dbReference type="PeptideAtlas" id="Q95QX9"/>
<accession>Q95QX9</accession>
<protein>
    <submittedName>
        <fullName evidence="2">Neuropeptide-Like Protein</fullName>
    </submittedName>
</protein>
<dbReference type="GeneID" id="175115"/>
<proteinExistence type="predicted"/>
<dbReference type="Bgee" id="WBGene00007315">
    <property type="expression patterns" value="Expressed in adult organism and 2 other cell types or tissues"/>
</dbReference>
<dbReference type="Proteomes" id="UP000001940">
    <property type="component" value="Chromosome II"/>
</dbReference>
<dbReference type="ExpressionAtlas" id="Q95QX9">
    <property type="expression patterns" value="baseline and differential"/>
</dbReference>
<dbReference type="WormBase" id="C04H5.7b">
    <property type="protein sequence ID" value="CE27793"/>
    <property type="gene ID" value="WBGene00007315"/>
</dbReference>
<evidence type="ECO:0000313" key="4">
    <source>
        <dbReference type="WormBase" id="C04H5.7b"/>
    </source>
</evidence>